<feature type="region of interest" description="Disordered" evidence="3">
    <location>
        <begin position="1"/>
        <end position="22"/>
    </location>
</feature>
<gene>
    <name evidence="5" type="ORF">EPR50_G00149610</name>
</gene>
<dbReference type="InterPro" id="IPR039225">
    <property type="entry name" value="AHDC1"/>
</dbReference>
<sequence length="1304" mass="137339">MDNCGHMDFNPHTGSVGPEHSRTLTPEAIHTTSPQPLSLALGNHPASSNQWSAPVLTAETDNPSTFCPVPIGPTPNTDSSPLPVEAEKKYALRSSGRPRFPCHLRKSSRLRRSIEDGEKRAGRERGGEGDGDVLEKIWRVKEEEVAVGENEEHSSVEAVLPTAPCPTDIALALTVPKPAPKAIPKPGPRLGHKPGPKSRSRPTPKSVHKAAPKSVKQRQAAQSIVHRAPPHLPFANTSTIAASLQTVKQEPVAELGVSPPNNRRRGRFVGVRKIVVKVARIPVSLSRRQKSYKISNLETVTGTEKGNDGGLEGSEVVREPTALLRMKNNGKSVMVMFPPGEMPVILKRRRGRPPKQAVPGIPGELLNAGNAGGNGDQPKKPQRRRRTKLPSPYPSYVNDTNDVKTEYGDVLSKLAFLNRQPPATGRCSPPRCWTPSEPESFHTPLENPGISTMLHRLTGFRRPRGGRGGGTGRGGGGAGGIGGSERNKSTFSDFFESIGKKRKPSPMSEHGLPRKRGKGVGGRGGGIVGTEPGGEKIVRKRRVRKNGAFKGDGVSMGQEWPNGAGGWGQGAMDKEKGLTGYQLCGSSRGGFSSCEVGRGGAYSSSGGSRGVGPAGEDSQGLFAGYFRSLLDSDDSSDLLDISSSQSDPRKASSNPGYEPSSPAAGHSWSPAFPKWSSKGASSGVEGSAQTHCSSARPPYSYGSLAQTSPTTSTYHKSTPPSLSHSPSSPHPSSFGHYSSGYSSSSPAVPQRLSDCSFAYGSGPSSGKATTVGQMGYSSYQAAARRSYGGYSAAGHSSMVRGESTGPTSPGGGYMSVAKSSPFSSSSPEGYKQYNSNQWSYRQGYGSWSDSYGPQYHGYSEYGSSESKDILDISNYTPQKAKRQPFPESLSESSSDSSHIGSAATGSGPSSTCGTYKLNEAASVSGEGVQSSLSSLEKLMMDWHESASGPSYNWSQNVLFQGGGTSKPGRGRRKRTEPQSEKEGGSALHSDSPSSPSPTPTHGPKRGGVGGRGRGSRGGRGGLSPCQRERPSGAKGRGKAASTSGAGGAVTAAGPEGSGLFQEGLDYYSGDSSSLSPLATPNPAPSSSYLQDPCEYPSPYSAHPSTPSSEERYPALYPGESSSSLSPSVSSPPYPPKPTPPPPQSYHPVPSRTFSPSCSPSPRITPHCATALSPSHRAPPKDPQFSQYDSPSYCSSPYCTSLHSHSTPGLYEECSPPSTVPPHKRDLTSHTMSTGHRQGPLPHSPYPKPPLDSSPHQEDTGGFSLSHQSYQGMGHRYPSQATQGGGVLCQLLDTANDDSFSVTSL</sequence>
<feature type="domain" description="DUF4683" evidence="4">
    <location>
        <begin position="383"/>
        <end position="436"/>
    </location>
</feature>
<keyword evidence="2" id="KW-0539">Nucleus</keyword>
<feature type="compositionally biased region" description="Gly residues" evidence="3">
    <location>
        <begin position="1005"/>
        <end position="1021"/>
    </location>
</feature>
<accession>A0A484CKA2</accession>
<feature type="compositionally biased region" description="Gly residues" evidence="3">
    <location>
        <begin position="519"/>
        <end position="532"/>
    </location>
</feature>
<feature type="compositionally biased region" description="Low complexity" evidence="3">
    <location>
        <begin position="1117"/>
        <end position="1128"/>
    </location>
</feature>
<feature type="compositionally biased region" description="Low complexity" evidence="3">
    <location>
        <begin position="1038"/>
        <end position="1053"/>
    </location>
</feature>
<dbReference type="Proteomes" id="UP000295070">
    <property type="component" value="Chromosome 14"/>
</dbReference>
<feature type="compositionally biased region" description="Pro residues" evidence="3">
    <location>
        <begin position="1129"/>
        <end position="1144"/>
    </location>
</feature>
<feature type="region of interest" description="Disordered" evidence="3">
    <location>
        <begin position="107"/>
        <end position="130"/>
    </location>
</feature>
<feature type="region of interest" description="Disordered" evidence="3">
    <location>
        <begin position="869"/>
        <end position="915"/>
    </location>
</feature>
<feature type="compositionally biased region" description="Low complexity" evidence="3">
    <location>
        <begin position="888"/>
        <end position="914"/>
    </location>
</feature>
<dbReference type="GO" id="GO:0005634">
    <property type="term" value="C:nucleus"/>
    <property type="evidence" value="ECO:0007669"/>
    <property type="project" value="UniProtKB-SubCell"/>
</dbReference>
<evidence type="ECO:0000313" key="6">
    <source>
        <dbReference type="Proteomes" id="UP000295070"/>
    </source>
</evidence>
<feature type="compositionally biased region" description="Low complexity" evidence="3">
    <location>
        <begin position="1189"/>
        <end position="1198"/>
    </location>
</feature>
<evidence type="ECO:0000259" key="4">
    <source>
        <dbReference type="Pfam" id="PF15735"/>
    </source>
</evidence>
<evidence type="ECO:0000256" key="1">
    <source>
        <dbReference type="ARBA" id="ARBA00004123"/>
    </source>
</evidence>
<evidence type="ECO:0000313" key="5">
    <source>
        <dbReference type="EMBL" id="TDH04221.1"/>
    </source>
</evidence>
<comment type="caution">
    <text evidence="5">The sequence shown here is derived from an EMBL/GenBank/DDBJ whole genome shotgun (WGS) entry which is preliminary data.</text>
</comment>
<feature type="region of interest" description="Disordered" evidence="3">
    <location>
        <begin position="945"/>
        <end position="1282"/>
    </location>
</feature>
<feature type="compositionally biased region" description="Polar residues" evidence="3">
    <location>
        <begin position="703"/>
        <end position="716"/>
    </location>
</feature>
<feature type="compositionally biased region" description="Gly residues" evidence="3">
    <location>
        <begin position="466"/>
        <end position="483"/>
    </location>
</feature>
<dbReference type="EMBL" id="SCKG01000014">
    <property type="protein sequence ID" value="TDH04221.1"/>
    <property type="molecule type" value="Genomic_DNA"/>
</dbReference>
<dbReference type="Pfam" id="PF15735">
    <property type="entry name" value="DUF4683"/>
    <property type="match status" value="1"/>
</dbReference>
<feature type="region of interest" description="Disordered" evidence="3">
    <location>
        <begin position="791"/>
        <end position="831"/>
    </location>
</feature>
<feature type="compositionally biased region" description="Low complexity" evidence="3">
    <location>
        <begin position="791"/>
        <end position="807"/>
    </location>
</feature>
<dbReference type="STRING" id="8167.A0A484CKA2"/>
<protein>
    <recommendedName>
        <fullName evidence="4">DUF4683 domain-containing protein</fullName>
    </recommendedName>
</protein>
<feature type="region of interest" description="Disordered" evidence="3">
    <location>
        <begin position="636"/>
        <end position="756"/>
    </location>
</feature>
<name>A0A484CKA2_PERFV</name>
<feature type="compositionally biased region" description="Low complexity" evidence="3">
    <location>
        <begin position="1063"/>
        <end position="1075"/>
    </location>
</feature>
<feature type="region of interest" description="Disordered" evidence="3">
    <location>
        <begin position="177"/>
        <end position="223"/>
    </location>
</feature>
<feature type="compositionally biased region" description="Low complexity" evidence="3">
    <location>
        <begin position="717"/>
        <end position="746"/>
    </location>
</feature>
<reference evidence="5 6" key="1">
    <citation type="submission" date="2019-01" db="EMBL/GenBank/DDBJ databases">
        <title>A chromosome-scale genome assembly of the yellow perch, Perca flavescens.</title>
        <authorList>
            <person name="Feron R."/>
            <person name="Morvezen R."/>
            <person name="Bestin A."/>
            <person name="Haffray P."/>
            <person name="Klopp C."/>
            <person name="Zahm M."/>
            <person name="Cabau C."/>
            <person name="Roques C."/>
            <person name="Donnadieu C."/>
            <person name="Bouchez O."/>
            <person name="Christie M."/>
            <person name="Larson W."/>
            <person name="Guiguen Y."/>
        </authorList>
    </citation>
    <scope>NUCLEOTIDE SEQUENCE [LARGE SCALE GENOMIC DNA]</scope>
    <source>
        <strain evidence="5">YP-PL-M2</strain>
        <tissue evidence="5">Blood</tissue>
    </source>
</reference>
<feature type="compositionally biased region" description="Pro residues" evidence="3">
    <location>
        <begin position="177"/>
        <end position="187"/>
    </location>
</feature>
<feature type="region of interest" description="Disordered" evidence="3">
    <location>
        <begin position="595"/>
        <end position="617"/>
    </location>
</feature>
<feature type="compositionally biased region" description="Polar residues" evidence="3">
    <location>
        <begin position="1151"/>
        <end position="1161"/>
    </location>
</feature>
<evidence type="ECO:0000256" key="3">
    <source>
        <dbReference type="SAM" id="MobiDB-lite"/>
    </source>
</evidence>
<proteinExistence type="predicted"/>
<feature type="compositionally biased region" description="Basic and acidic residues" evidence="3">
    <location>
        <begin position="112"/>
        <end position="130"/>
    </location>
</feature>
<dbReference type="InterPro" id="IPR032757">
    <property type="entry name" value="DUF4683"/>
</dbReference>
<feature type="region of interest" description="Disordered" evidence="3">
    <location>
        <begin position="462"/>
        <end position="533"/>
    </location>
</feature>
<feature type="compositionally biased region" description="Basic residues" evidence="3">
    <location>
        <begin position="190"/>
        <end position="211"/>
    </location>
</feature>
<evidence type="ECO:0000256" key="2">
    <source>
        <dbReference type="ARBA" id="ARBA00023242"/>
    </source>
</evidence>
<comment type="subcellular location">
    <subcellularLocation>
        <location evidence="1">Nucleus</location>
    </subcellularLocation>
</comment>
<organism evidence="5 6">
    <name type="scientific">Perca flavescens</name>
    <name type="common">American yellow perch</name>
    <name type="synonym">Morone flavescens</name>
    <dbReference type="NCBI Taxonomy" id="8167"/>
    <lineage>
        <taxon>Eukaryota</taxon>
        <taxon>Metazoa</taxon>
        <taxon>Chordata</taxon>
        <taxon>Craniata</taxon>
        <taxon>Vertebrata</taxon>
        <taxon>Euteleostomi</taxon>
        <taxon>Actinopterygii</taxon>
        <taxon>Neopterygii</taxon>
        <taxon>Teleostei</taxon>
        <taxon>Neoteleostei</taxon>
        <taxon>Acanthomorphata</taxon>
        <taxon>Eupercaria</taxon>
        <taxon>Perciformes</taxon>
        <taxon>Percoidei</taxon>
        <taxon>Percidae</taxon>
        <taxon>Percinae</taxon>
        <taxon>Perca</taxon>
    </lineage>
</organism>
<feature type="compositionally biased region" description="Polar residues" evidence="3">
    <location>
        <begin position="947"/>
        <end position="958"/>
    </location>
</feature>
<dbReference type="PANTHER" id="PTHR15617:SF1">
    <property type="entry name" value="TRANSCRIPTION FACTOR GIBBIN"/>
    <property type="match status" value="1"/>
</dbReference>
<dbReference type="PANTHER" id="PTHR15617">
    <property type="entry name" value="TRANSCRIPTION FACTOR GIBBIN"/>
    <property type="match status" value="1"/>
</dbReference>
<keyword evidence="6" id="KW-1185">Reference proteome</keyword>
<feature type="region of interest" description="Disordered" evidence="3">
    <location>
        <begin position="350"/>
        <end position="401"/>
    </location>
</feature>
<feature type="compositionally biased region" description="Pro residues" evidence="3">
    <location>
        <begin position="1241"/>
        <end position="1251"/>
    </location>
</feature>